<evidence type="ECO:0000256" key="2">
    <source>
        <dbReference type="ARBA" id="ARBA00023002"/>
    </source>
</evidence>
<keyword evidence="2 6" id="KW-0560">Oxidoreductase</keyword>
<dbReference type="NCBIfam" id="TIGR00401">
    <property type="entry name" value="msrA"/>
    <property type="match status" value="1"/>
</dbReference>
<comment type="catalytic activity">
    <reaction evidence="4">
        <text>[thioredoxin]-disulfide + L-methionine + H2O = L-methionine (S)-S-oxide + [thioredoxin]-dithiol</text>
        <dbReference type="Rhea" id="RHEA:19993"/>
        <dbReference type="Rhea" id="RHEA-COMP:10698"/>
        <dbReference type="Rhea" id="RHEA-COMP:10700"/>
        <dbReference type="ChEBI" id="CHEBI:15377"/>
        <dbReference type="ChEBI" id="CHEBI:29950"/>
        <dbReference type="ChEBI" id="CHEBI:50058"/>
        <dbReference type="ChEBI" id="CHEBI:57844"/>
        <dbReference type="ChEBI" id="CHEBI:58772"/>
        <dbReference type="EC" id="1.8.4.11"/>
    </reaction>
</comment>
<evidence type="ECO:0000313" key="7">
    <source>
        <dbReference type="Proteomes" id="UP000837803"/>
    </source>
</evidence>
<dbReference type="Proteomes" id="UP000837803">
    <property type="component" value="Unassembled WGS sequence"/>
</dbReference>
<accession>A0ABN8F2T7</accession>
<reference evidence="6" key="1">
    <citation type="submission" date="2021-12" db="EMBL/GenBank/DDBJ databases">
        <authorList>
            <person name="Rodrigo-Torres L."/>
            <person name="Arahal R. D."/>
            <person name="Lucena T."/>
        </authorList>
    </citation>
    <scope>NUCLEOTIDE SEQUENCE</scope>
    <source>
        <strain evidence="6">CECT 8419</strain>
    </source>
</reference>
<comment type="caution">
    <text evidence="6">The sequence shown here is derived from an EMBL/GenBank/DDBJ whole genome shotgun (WGS) entry which is preliminary data.</text>
</comment>
<dbReference type="Pfam" id="PF01625">
    <property type="entry name" value="PMSR"/>
    <property type="match status" value="1"/>
</dbReference>
<dbReference type="RefSeq" id="WP_238751139.1">
    <property type="nucleotide sequence ID" value="NZ_CAKLPZ010000002.1"/>
</dbReference>
<evidence type="ECO:0000256" key="4">
    <source>
        <dbReference type="ARBA" id="ARBA00048782"/>
    </source>
</evidence>
<gene>
    <name evidence="6" type="primary">msrA_3</name>
    <name evidence="6" type="ORF">LEM8419_02194</name>
</gene>
<dbReference type="Gene3D" id="3.30.1060.10">
    <property type="entry name" value="Peptide methionine sulphoxide reductase MsrA"/>
    <property type="match status" value="1"/>
</dbReference>
<evidence type="ECO:0000313" key="6">
    <source>
        <dbReference type="EMBL" id="CAH1001293.1"/>
    </source>
</evidence>
<dbReference type="EC" id="1.8.4.11" evidence="1"/>
<dbReference type="GO" id="GO:0008113">
    <property type="term" value="F:peptide-methionine (S)-S-oxide reductase activity"/>
    <property type="evidence" value="ECO:0007669"/>
    <property type="project" value="UniProtKB-EC"/>
</dbReference>
<organism evidence="6 7">
    <name type="scientific">Neolewinella maritima</name>
    <dbReference type="NCBI Taxonomy" id="1383882"/>
    <lineage>
        <taxon>Bacteria</taxon>
        <taxon>Pseudomonadati</taxon>
        <taxon>Bacteroidota</taxon>
        <taxon>Saprospiria</taxon>
        <taxon>Saprospirales</taxon>
        <taxon>Lewinellaceae</taxon>
        <taxon>Neolewinella</taxon>
    </lineage>
</organism>
<comment type="catalytic activity">
    <reaction evidence="3">
        <text>L-methionyl-[protein] + [thioredoxin]-disulfide + H2O = L-methionyl-(S)-S-oxide-[protein] + [thioredoxin]-dithiol</text>
        <dbReference type="Rhea" id="RHEA:14217"/>
        <dbReference type="Rhea" id="RHEA-COMP:10698"/>
        <dbReference type="Rhea" id="RHEA-COMP:10700"/>
        <dbReference type="Rhea" id="RHEA-COMP:12313"/>
        <dbReference type="Rhea" id="RHEA-COMP:12315"/>
        <dbReference type="ChEBI" id="CHEBI:15377"/>
        <dbReference type="ChEBI" id="CHEBI:16044"/>
        <dbReference type="ChEBI" id="CHEBI:29950"/>
        <dbReference type="ChEBI" id="CHEBI:44120"/>
        <dbReference type="ChEBI" id="CHEBI:50058"/>
        <dbReference type="EC" id="1.8.4.11"/>
    </reaction>
</comment>
<dbReference type="InterPro" id="IPR036509">
    <property type="entry name" value="Met_Sox_Rdtase_MsrA_sf"/>
</dbReference>
<evidence type="ECO:0000259" key="5">
    <source>
        <dbReference type="Pfam" id="PF01625"/>
    </source>
</evidence>
<dbReference type="PANTHER" id="PTHR43774:SF1">
    <property type="entry name" value="PEPTIDE METHIONINE SULFOXIDE REDUCTASE MSRA 2"/>
    <property type="match status" value="1"/>
</dbReference>
<dbReference type="PANTHER" id="PTHR43774">
    <property type="entry name" value="PEPTIDE METHIONINE SULFOXIDE REDUCTASE"/>
    <property type="match status" value="1"/>
</dbReference>
<keyword evidence="7" id="KW-1185">Reference proteome</keyword>
<feature type="domain" description="Peptide methionine sulphoxide reductase MsrA" evidence="5">
    <location>
        <begin position="7"/>
        <end position="147"/>
    </location>
</feature>
<evidence type="ECO:0000256" key="3">
    <source>
        <dbReference type="ARBA" id="ARBA00047806"/>
    </source>
</evidence>
<dbReference type="SUPFAM" id="SSF55068">
    <property type="entry name" value="Peptide methionine sulfoxide reductase"/>
    <property type="match status" value="1"/>
</dbReference>
<protein>
    <recommendedName>
        <fullName evidence="1">peptide-methionine (S)-S-oxide reductase</fullName>
        <ecNumber evidence="1">1.8.4.11</ecNumber>
    </recommendedName>
</protein>
<dbReference type="EMBL" id="CAKLPZ010000002">
    <property type="protein sequence ID" value="CAH1001293.1"/>
    <property type="molecule type" value="Genomic_DNA"/>
</dbReference>
<sequence length="170" mass="18771">MPTTNVILLGAGCFWSKEYHLGRLPGVTRTRVGFAGGTAVDPSYVQVCHKDTGHAEVVEVTYDAEVLSTEALLTEFFTLHNFKINRGRGVGQYRSAVFSLEEDDQLATARRMLEVLAAARFQPETDVEAVAAFYPAEARHQGYCDAHGMAPDRKQNDRVRELLQPATKVG</sequence>
<name>A0ABN8F2T7_9BACT</name>
<proteinExistence type="predicted"/>
<dbReference type="InterPro" id="IPR002569">
    <property type="entry name" value="Met_Sox_Rdtase_MsrA_dom"/>
</dbReference>
<evidence type="ECO:0000256" key="1">
    <source>
        <dbReference type="ARBA" id="ARBA00012502"/>
    </source>
</evidence>